<organism evidence="2 3">
    <name type="scientific">Dendrothele bispora (strain CBS 962.96)</name>
    <dbReference type="NCBI Taxonomy" id="1314807"/>
    <lineage>
        <taxon>Eukaryota</taxon>
        <taxon>Fungi</taxon>
        <taxon>Dikarya</taxon>
        <taxon>Basidiomycota</taxon>
        <taxon>Agaricomycotina</taxon>
        <taxon>Agaricomycetes</taxon>
        <taxon>Agaricomycetidae</taxon>
        <taxon>Agaricales</taxon>
        <taxon>Agaricales incertae sedis</taxon>
        <taxon>Dendrothele</taxon>
    </lineage>
</organism>
<feature type="region of interest" description="Disordered" evidence="1">
    <location>
        <begin position="1"/>
        <end position="58"/>
    </location>
</feature>
<feature type="compositionally biased region" description="Acidic residues" evidence="1">
    <location>
        <begin position="190"/>
        <end position="200"/>
    </location>
</feature>
<feature type="compositionally biased region" description="Basic and acidic residues" evidence="1">
    <location>
        <begin position="41"/>
        <end position="50"/>
    </location>
</feature>
<protein>
    <submittedName>
        <fullName evidence="2">Uncharacterized protein</fullName>
    </submittedName>
</protein>
<evidence type="ECO:0000313" key="3">
    <source>
        <dbReference type="Proteomes" id="UP000297245"/>
    </source>
</evidence>
<accession>A0A4S8LWG0</accession>
<proteinExistence type="predicted"/>
<evidence type="ECO:0000256" key="1">
    <source>
        <dbReference type="SAM" id="MobiDB-lite"/>
    </source>
</evidence>
<feature type="region of interest" description="Disordered" evidence="1">
    <location>
        <begin position="190"/>
        <end position="218"/>
    </location>
</feature>
<dbReference type="AlphaFoldDB" id="A0A4S8LWG0"/>
<sequence>MVKVRDDVTSRFDNESSRQPVQLDKALKSHPRSPYPTATFDFDHHKPRDSQEEDNDVDMDTDVGEKEKVLPPRHVPVHANTIAVPNTHASRGRDRTIKALGSHSGTMSVGIESTSIIEQNTIMTPVATSTPLSIVSASTISASSKLDTVEVPITVVLSPKSVASNTSIISGISGTSLRNDFWQSLSFEEGLQEEDEEGLGEEGASPPPKLTSSRSGTVEKIQVNKYSRRKHYFKLTFLSPPKLGKEIDMTSRPNFPMLLGTKDGDISRWPDTTSGSAFNFSVSHSSQLVDIPLSPFDPPHAQVL</sequence>
<feature type="compositionally biased region" description="Basic and acidic residues" evidence="1">
    <location>
        <begin position="1"/>
        <end position="16"/>
    </location>
</feature>
<reference evidence="2 3" key="1">
    <citation type="journal article" date="2019" name="Nat. Ecol. Evol.">
        <title>Megaphylogeny resolves global patterns of mushroom evolution.</title>
        <authorList>
            <person name="Varga T."/>
            <person name="Krizsan K."/>
            <person name="Foldi C."/>
            <person name="Dima B."/>
            <person name="Sanchez-Garcia M."/>
            <person name="Sanchez-Ramirez S."/>
            <person name="Szollosi G.J."/>
            <person name="Szarkandi J.G."/>
            <person name="Papp V."/>
            <person name="Albert L."/>
            <person name="Andreopoulos W."/>
            <person name="Angelini C."/>
            <person name="Antonin V."/>
            <person name="Barry K.W."/>
            <person name="Bougher N.L."/>
            <person name="Buchanan P."/>
            <person name="Buyck B."/>
            <person name="Bense V."/>
            <person name="Catcheside P."/>
            <person name="Chovatia M."/>
            <person name="Cooper J."/>
            <person name="Damon W."/>
            <person name="Desjardin D."/>
            <person name="Finy P."/>
            <person name="Geml J."/>
            <person name="Haridas S."/>
            <person name="Hughes K."/>
            <person name="Justo A."/>
            <person name="Karasinski D."/>
            <person name="Kautmanova I."/>
            <person name="Kiss B."/>
            <person name="Kocsube S."/>
            <person name="Kotiranta H."/>
            <person name="LaButti K.M."/>
            <person name="Lechner B.E."/>
            <person name="Liimatainen K."/>
            <person name="Lipzen A."/>
            <person name="Lukacs Z."/>
            <person name="Mihaltcheva S."/>
            <person name="Morgado L.N."/>
            <person name="Niskanen T."/>
            <person name="Noordeloos M.E."/>
            <person name="Ohm R.A."/>
            <person name="Ortiz-Santana B."/>
            <person name="Ovrebo C."/>
            <person name="Racz N."/>
            <person name="Riley R."/>
            <person name="Savchenko A."/>
            <person name="Shiryaev A."/>
            <person name="Soop K."/>
            <person name="Spirin V."/>
            <person name="Szebenyi C."/>
            <person name="Tomsovsky M."/>
            <person name="Tulloss R.E."/>
            <person name="Uehling J."/>
            <person name="Grigoriev I.V."/>
            <person name="Vagvolgyi C."/>
            <person name="Papp T."/>
            <person name="Martin F.M."/>
            <person name="Miettinen O."/>
            <person name="Hibbett D.S."/>
            <person name="Nagy L.G."/>
        </authorList>
    </citation>
    <scope>NUCLEOTIDE SEQUENCE [LARGE SCALE GENOMIC DNA]</scope>
    <source>
        <strain evidence="2 3">CBS 962.96</strain>
    </source>
</reference>
<name>A0A4S8LWG0_DENBC</name>
<dbReference type="Proteomes" id="UP000297245">
    <property type="component" value="Unassembled WGS sequence"/>
</dbReference>
<dbReference type="EMBL" id="ML179234">
    <property type="protein sequence ID" value="THU93989.1"/>
    <property type="molecule type" value="Genomic_DNA"/>
</dbReference>
<evidence type="ECO:0000313" key="2">
    <source>
        <dbReference type="EMBL" id="THU93989.1"/>
    </source>
</evidence>
<keyword evidence="3" id="KW-1185">Reference proteome</keyword>
<gene>
    <name evidence="2" type="ORF">K435DRAFT_840015</name>
</gene>